<proteinExistence type="predicted"/>
<keyword evidence="4" id="KW-0472">Membrane</keyword>
<feature type="domain" description="4Fe-4S ferredoxin-type" evidence="5">
    <location>
        <begin position="210"/>
        <end position="239"/>
    </location>
</feature>
<dbReference type="InterPro" id="IPR001709">
    <property type="entry name" value="Flavoprot_Pyr_Nucl_cyt_Rdtase"/>
</dbReference>
<accession>A0A1M6I2S2</accession>
<evidence type="ECO:0000256" key="3">
    <source>
        <dbReference type="ARBA" id="ARBA00023014"/>
    </source>
</evidence>
<dbReference type="InterPro" id="IPR017938">
    <property type="entry name" value="Riboflavin_synthase-like_b-brl"/>
</dbReference>
<dbReference type="PANTHER" id="PTHR47354:SF5">
    <property type="entry name" value="PROTEIN RFBI"/>
    <property type="match status" value="1"/>
</dbReference>
<dbReference type="AlphaFoldDB" id="A0A1M6I2S2"/>
<dbReference type="GO" id="GO:0016491">
    <property type="term" value="F:oxidoreductase activity"/>
    <property type="evidence" value="ECO:0007669"/>
    <property type="project" value="InterPro"/>
</dbReference>
<keyword evidence="4" id="KW-1133">Transmembrane helix</keyword>
<reference evidence="7 8" key="1">
    <citation type="submission" date="2016-11" db="EMBL/GenBank/DDBJ databases">
        <authorList>
            <person name="Jaros S."/>
            <person name="Januszkiewicz K."/>
            <person name="Wedrychowicz H."/>
        </authorList>
    </citation>
    <scope>NUCLEOTIDE SEQUENCE [LARGE SCALE GENOMIC DNA]</scope>
    <source>
        <strain evidence="7 8">DSM 17477</strain>
    </source>
</reference>
<dbReference type="PRINTS" id="PR00371">
    <property type="entry name" value="FPNCR"/>
</dbReference>
<protein>
    <submittedName>
        <fullName evidence="7">NAD(P)H-flavin reductase</fullName>
    </submittedName>
</protein>
<gene>
    <name evidence="7" type="ORF">SAMN02745751_02192</name>
</gene>
<dbReference type="PROSITE" id="PS00198">
    <property type="entry name" value="4FE4S_FER_1"/>
    <property type="match status" value="1"/>
</dbReference>
<dbReference type="STRING" id="1121476.SAMN02745751_02192"/>
<evidence type="ECO:0000313" key="7">
    <source>
        <dbReference type="EMBL" id="SHJ28705.1"/>
    </source>
</evidence>
<dbReference type="SUPFAM" id="SSF52343">
    <property type="entry name" value="Ferredoxin reductase-like, C-terminal NADP-linked domain"/>
    <property type="match status" value="1"/>
</dbReference>
<evidence type="ECO:0000259" key="5">
    <source>
        <dbReference type="PROSITE" id="PS51379"/>
    </source>
</evidence>
<dbReference type="Gene3D" id="3.40.50.80">
    <property type="entry name" value="Nucleotide-binding domain of ferredoxin-NADP reductase (FNR) module"/>
    <property type="match status" value="1"/>
</dbReference>
<dbReference type="InterPro" id="IPR050415">
    <property type="entry name" value="MRET"/>
</dbReference>
<dbReference type="Proteomes" id="UP000184052">
    <property type="component" value="Unassembled WGS sequence"/>
</dbReference>
<dbReference type="Pfam" id="PF00175">
    <property type="entry name" value="NAD_binding_1"/>
    <property type="match status" value="1"/>
</dbReference>
<evidence type="ECO:0000259" key="6">
    <source>
        <dbReference type="PROSITE" id="PS51384"/>
    </source>
</evidence>
<keyword evidence="4" id="KW-0812">Transmembrane</keyword>
<feature type="domain" description="4Fe-4S ferredoxin-type" evidence="5">
    <location>
        <begin position="178"/>
        <end position="208"/>
    </location>
</feature>
<evidence type="ECO:0000313" key="8">
    <source>
        <dbReference type="Proteomes" id="UP000184052"/>
    </source>
</evidence>
<dbReference type="PRINTS" id="PR00410">
    <property type="entry name" value="PHEHYDRXLASE"/>
</dbReference>
<dbReference type="EMBL" id="FQZL01000015">
    <property type="protein sequence ID" value="SHJ28705.1"/>
    <property type="molecule type" value="Genomic_DNA"/>
</dbReference>
<dbReference type="InterPro" id="IPR017896">
    <property type="entry name" value="4Fe4S_Fe-S-bd"/>
</dbReference>
<keyword evidence="8" id="KW-1185">Reference proteome</keyword>
<organism evidence="7 8">
    <name type="scientific">Dethiosulfatibacter aminovorans DSM 17477</name>
    <dbReference type="NCBI Taxonomy" id="1121476"/>
    <lineage>
        <taxon>Bacteria</taxon>
        <taxon>Bacillati</taxon>
        <taxon>Bacillota</taxon>
        <taxon>Tissierellia</taxon>
        <taxon>Dethiosulfatibacter</taxon>
    </lineage>
</organism>
<evidence type="ECO:0000256" key="1">
    <source>
        <dbReference type="ARBA" id="ARBA00022723"/>
    </source>
</evidence>
<dbReference type="SUPFAM" id="SSF54862">
    <property type="entry name" value="4Fe-4S ferredoxins"/>
    <property type="match status" value="1"/>
</dbReference>
<feature type="transmembrane region" description="Helical" evidence="4">
    <location>
        <begin position="90"/>
        <end position="111"/>
    </location>
</feature>
<sequence length="486" mass="55345">MSNFYIKTNRIFTSWRKYAWIFTLTVAFGGLWYPMLGLMVIPVMLGLTSVSLFKGRYWCGNICPHGSMFDSLLYPITANRKIPKFFKSKILGIGFFIFFFYRFIGKLIMVSTKWGTMVFWEKLGFIFVASYLMVTVVGGVVSLLFSSRTWCNFCPMGTIQKFSYKLGKTLGLAKNTDAKITASRTEMCHSCGKCSRVCPMQLTPYDQFSEENQFDSENCIRCSTCVENCPAGILTLSKLDEAREIKENTSLRGYDTRKPFMSTIKEINRINDLTNEYVFQFEDDGIVYEPGQFILVKIQDNPEMYRAYSIAGFDSDKKTVTIGIKKMDKGYGTGIIFDSFKEGDEVKLQGPMGHELIVDKTAKEVVFVAGGIGITPFRAMVKDLVENGSDIEKFTLVYGANKENEFMFDDEFNKFAEESEKFEYVKVVAFDEKYKGHKGFVTDVLKNMDLVDNKIYMCGPPPMTKAAEKLLMDMNIPSVDIQYESA</sequence>
<name>A0A1M6I2S2_9FIRM</name>
<feature type="transmembrane region" description="Helical" evidence="4">
    <location>
        <begin position="123"/>
        <end position="146"/>
    </location>
</feature>
<dbReference type="Pfam" id="PF12801">
    <property type="entry name" value="Fer4_5"/>
    <property type="match status" value="2"/>
</dbReference>
<dbReference type="InterPro" id="IPR039261">
    <property type="entry name" value="FNR_nucleotide-bd"/>
</dbReference>
<feature type="domain" description="FAD-binding FR-type" evidence="6">
    <location>
        <begin position="257"/>
        <end position="358"/>
    </location>
</feature>
<dbReference type="InterPro" id="IPR017900">
    <property type="entry name" value="4Fe4S_Fe_S_CS"/>
</dbReference>
<evidence type="ECO:0000256" key="2">
    <source>
        <dbReference type="ARBA" id="ARBA00023004"/>
    </source>
</evidence>
<dbReference type="PANTHER" id="PTHR47354">
    <property type="entry name" value="NADH OXIDOREDUCTASE HCR"/>
    <property type="match status" value="1"/>
</dbReference>
<dbReference type="Gene3D" id="3.30.70.20">
    <property type="match status" value="1"/>
</dbReference>
<dbReference type="Pfam" id="PF00970">
    <property type="entry name" value="FAD_binding_6"/>
    <property type="match status" value="1"/>
</dbReference>
<dbReference type="InterPro" id="IPR001433">
    <property type="entry name" value="OxRdtase_FAD/NAD-bd"/>
</dbReference>
<dbReference type="GO" id="GO:0046872">
    <property type="term" value="F:metal ion binding"/>
    <property type="evidence" value="ECO:0007669"/>
    <property type="project" value="UniProtKB-KW"/>
</dbReference>
<feature type="transmembrane region" description="Helical" evidence="4">
    <location>
        <begin position="20"/>
        <end position="47"/>
    </location>
</feature>
<dbReference type="PROSITE" id="PS51379">
    <property type="entry name" value="4FE4S_FER_2"/>
    <property type="match status" value="2"/>
</dbReference>
<keyword evidence="1" id="KW-0479">Metal-binding</keyword>
<keyword evidence="2" id="KW-0408">Iron</keyword>
<dbReference type="PROSITE" id="PS51384">
    <property type="entry name" value="FAD_FR"/>
    <property type="match status" value="1"/>
</dbReference>
<dbReference type="InterPro" id="IPR008333">
    <property type="entry name" value="Cbr1-like_FAD-bd_dom"/>
</dbReference>
<dbReference type="InterPro" id="IPR017927">
    <property type="entry name" value="FAD-bd_FR_type"/>
</dbReference>
<dbReference type="Pfam" id="PF13187">
    <property type="entry name" value="Fer4_9"/>
    <property type="match status" value="1"/>
</dbReference>
<dbReference type="OrthoDB" id="9786132at2"/>
<keyword evidence="3" id="KW-0411">Iron-sulfur</keyword>
<dbReference type="GO" id="GO:0051536">
    <property type="term" value="F:iron-sulfur cluster binding"/>
    <property type="evidence" value="ECO:0007669"/>
    <property type="project" value="UniProtKB-KW"/>
</dbReference>
<dbReference type="Gene3D" id="2.40.30.10">
    <property type="entry name" value="Translation factors"/>
    <property type="match status" value="1"/>
</dbReference>
<evidence type="ECO:0000256" key="4">
    <source>
        <dbReference type="SAM" id="Phobius"/>
    </source>
</evidence>
<dbReference type="SUPFAM" id="SSF63380">
    <property type="entry name" value="Riboflavin synthase domain-like"/>
    <property type="match status" value="1"/>
</dbReference>